<dbReference type="EMBL" id="OX459963">
    <property type="protein sequence ID" value="CAI9167944.1"/>
    <property type="molecule type" value="Genomic_DNA"/>
</dbReference>
<proteinExistence type="predicted"/>
<sequence>MFLVFCFHLYVPTYLDILMAHWVASIFLGSTFILKMPPKPSLLSKLSLKNLLIDVICLTAIFYGHLYKYNNVNISNFFSDSLILKVSYRLKLIGMECKKVVRVYLKEGQTQLIFGCASCSHTSSKLLSCVLLL</sequence>
<keyword evidence="1" id="KW-1133">Transmembrane helix</keyword>
<gene>
    <name evidence="2" type="ORF">MRATA1EN1_LOCUS16906</name>
</gene>
<evidence type="ECO:0000313" key="3">
    <source>
        <dbReference type="Proteomes" id="UP001176941"/>
    </source>
</evidence>
<protein>
    <submittedName>
        <fullName evidence="2">Uncharacterized protein</fullName>
    </submittedName>
</protein>
<feature type="transmembrane region" description="Helical" evidence="1">
    <location>
        <begin position="46"/>
        <end position="66"/>
    </location>
</feature>
<evidence type="ECO:0000256" key="1">
    <source>
        <dbReference type="SAM" id="Phobius"/>
    </source>
</evidence>
<dbReference type="Proteomes" id="UP001176941">
    <property type="component" value="Chromosome 27"/>
</dbReference>
<keyword evidence="1" id="KW-0472">Membrane</keyword>
<evidence type="ECO:0000313" key="2">
    <source>
        <dbReference type="EMBL" id="CAI9167944.1"/>
    </source>
</evidence>
<keyword evidence="1" id="KW-0812">Transmembrane</keyword>
<organism evidence="2 3">
    <name type="scientific">Rangifer tarandus platyrhynchus</name>
    <name type="common">Svalbard reindeer</name>
    <dbReference type="NCBI Taxonomy" id="3082113"/>
    <lineage>
        <taxon>Eukaryota</taxon>
        <taxon>Metazoa</taxon>
        <taxon>Chordata</taxon>
        <taxon>Craniata</taxon>
        <taxon>Vertebrata</taxon>
        <taxon>Euteleostomi</taxon>
        <taxon>Mammalia</taxon>
        <taxon>Eutheria</taxon>
        <taxon>Laurasiatheria</taxon>
        <taxon>Artiodactyla</taxon>
        <taxon>Ruminantia</taxon>
        <taxon>Pecora</taxon>
        <taxon>Cervidae</taxon>
        <taxon>Odocoileinae</taxon>
        <taxon>Rangifer</taxon>
    </lineage>
</organism>
<keyword evidence="3" id="KW-1185">Reference proteome</keyword>
<feature type="transmembrane region" description="Helical" evidence="1">
    <location>
        <begin position="12"/>
        <end position="34"/>
    </location>
</feature>
<accession>A0ABN8Z2D8</accession>
<name>A0ABN8Z2D8_RANTA</name>
<reference evidence="2" key="1">
    <citation type="submission" date="2023-04" db="EMBL/GenBank/DDBJ databases">
        <authorList>
            <consortium name="ELIXIR-Norway"/>
        </authorList>
    </citation>
    <scope>NUCLEOTIDE SEQUENCE [LARGE SCALE GENOMIC DNA]</scope>
</reference>